<accession>A0AAN7SM85</accession>
<feature type="compositionally biased region" description="Polar residues" evidence="1">
    <location>
        <begin position="1"/>
        <end position="12"/>
    </location>
</feature>
<protein>
    <submittedName>
        <fullName evidence="2">Uncharacterized protein</fullName>
    </submittedName>
</protein>
<organism evidence="2 3">
    <name type="scientific">Aquatica leii</name>
    <dbReference type="NCBI Taxonomy" id="1421715"/>
    <lineage>
        <taxon>Eukaryota</taxon>
        <taxon>Metazoa</taxon>
        <taxon>Ecdysozoa</taxon>
        <taxon>Arthropoda</taxon>
        <taxon>Hexapoda</taxon>
        <taxon>Insecta</taxon>
        <taxon>Pterygota</taxon>
        <taxon>Neoptera</taxon>
        <taxon>Endopterygota</taxon>
        <taxon>Coleoptera</taxon>
        <taxon>Polyphaga</taxon>
        <taxon>Elateriformia</taxon>
        <taxon>Elateroidea</taxon>
        <taxon>Lampyridae</taxon>
        <taxon>Luciolinae</taxon>
        <taxon>Aquatica</taxon>
    </lineage>
</organism>
<proteinExistence type="predicted"/>
<reference evidence="3" key="1">
    <citation type="submission" date="2023-01" db="EMBL/GenBank/DDBJ databases">
        <title>Key to firefly adult light organ development and bioluminescence: homeobox transcription factors regulate luciferase expression and transportation to peroxisome.</title>
        <authorList>
            <person name="Fu X."/>
        </authorList>
    </citation>
    <scope>NUCLEOTIDE SEQUENCE [LARGE SCALE GENOMIC DNA]</scope>
</reference>
<feature type="compositionally biased region" description="Acidic residues" evidence="1">
    <location>
        <begin position="21"/>
        <end position="43"/>
    </location>
</feature>
<feature type="compositionally biased region" description="Acidic residues" evidence="1">
    <location>
        <begin position="52"/>
        <end position="69"/>
    </location>
</feature>
<evidence type="ECO:0000313" key="2">
    <source>
        <dbReference type="EMBL" id="KAK4887039.1"/>
    </source>
</evidence>
<dbReference type="EMBL" id="JARPUR010000001">
    <property type="protein sequence ID" value="KAK4887039.1"/>
    <property type="molecule type" value="Genomic_DNA"/>
</dbReference>
<keyword evidence="3" id="KW-1185">Reference proteome</keyword>
<name>A0AAN7SM85_9COLE</name>
<feature type="region of interest" description="Disordered" evidence="1">
    <location>
        <begin position="1"/>
        <end position="69"/>
    </location>
</feature>
<dbReference type="AlphaFoldDB" id="A0AAN7SM85"/>
<evidence type="ECO:0000313" key="3">
    <source>
        <dbReference type="Proteomes" id="UP001353858"/>
    </source>
</evidence>
<dbReference type="Proteomes" id="UP001353858">
    <property type="component" value="Unassembled WGS sequence"/>
</dbReference>
<comment type="caution">
    <text evidence="2">The sequence shown here is derived from an EMBL/GenBank/DDBJ whole genome shotgun (WGS) entry which is preliminary data.</text>
</comment>
<gene>
    <name evidence="2" type="ORF">RN001_003310</name>
</gene>
<sequence length="130" mass="14931">MNTHTHSTNPNQWLKWLKELESEDENSEIEGDDDYLDEDDTLDESDHKSESEQDGDDSDEENVVADEDENITCYIGKDGTTWKKKCPPVTRTRKVMSICVENVEKYMNKVECCKKVNTNNLLLLIISAKA</sequence>
<evidence type="ECO:0000256" key="1">
    <source>
        <dbReference type="SAM" id="MobiDB-lite"/>
    </source>
</evidence>